<dbReference type="EMBL" id="LN999010">
    <property type="protein sequence ID" value="CUX78349.1"/>
    <property type="molecule type" value="Genomic_DNA"/>
</dbReference>
<dbReference type="InterPro" id="IPR002716">
    <property type="entry name" value="PIN_dom"/>
</dbReference>
<dbReference type="Gene3D" id="3.40.50.1010">
    <property type="entry name" value="5'-nuclease"/>
    <property type="match status" value="1"/>
</dbReference>
<accession>A0A160VU59</accession>
<dbReference type="SUPFAM" id="SSF88723">
    <property type="entry name" value="PIN domain-like"/>
    <property type="match status" value="1"/>
</dbReference>
<reference evidence="4" key="2">
    <citation type="submission" date="2016-01" db="EMBL/GenBank/DDBJ databases">
        <authorList>
            <person name="Oliw E.H."/>
        </authorList>
    </citation>
    <scope>NUCLEOTIDE SEQUENCE</scope>
    <source>
        <strain evidence="4">1</strain>
    </source>
</reference>
<name>A0A160VU59_9EURY</name>
<feature type="domain" description="PIN" evidence="2">
    <location>
        <begin position="5"/>
        <end position="126"/>
    </location>
</feature>
<evidence type="ECO:0000313" key="6">
    <source>
        <dbReference type="Proteomes" id="UP000250189"/>
    </source>
</evidence>
<proteinExistence type="predicted"/>
<reference evidence="3 6" key="3">
    <citation type="submission" date="2016-04" db="EMBL/GenBank/DDBJ databases">
        <title>Complete genome sequence of Thermococcus chitonophagus type strain GC74.</title>
        <authorList>
            <person name="Oger P.M."/>
        </authorList>
    </citation>
    <scope>NUCLEOTIDE SEQUENCE [LARGE SCALE GENOMIC DNA]</scope>
    <source>
        <strain evidence="3 6">GC74</strain>
    </source>
</reference>
<dbReference type="InterPro" id="IPR051619">
    <property type="entry name" value="TypeII_TA_RNase_PINc/VapC"/>
</dbReference>
<keyword evidence="1" id="KW-0460">Magnesium</keyword>
<dbReference type="OrthoDB" id="99382at2157"/>
<dbReference type="Pfam" id="PF01850">
    <property type="entry name" value="PIN"/>
    <property type="match status" value="1"/>
</dbReference>
<dbReference type="CDD" id="cd09873">
    <property type="entry name" value="PIN_Pae0151-like"/>
    <property type="match status" value="1"/>
</dbReference>
<evidence type="ECO:0000259" key="2">
    <source>
        <dbReference type="Pfam" id="PF01850"/>
    </source>
</evidence>
<dbReference type="Proteomes" id="UP000250189">
    <property type="component" value="Chromosome"/>
</dbReference>
<sequence length="153" mass="17596">MSLKVVIDTSLIFHLFSSFYPERTKTTEEVIKLAKLGIIELYAPQLGEIEFIAVLSRYLDHDQVEQALRFYSALVTWIPEELLIEDLKEVAFKTYHKASDIYFIATASYLNGILITNDNKMAELAKSSGIQSFCLVKESEKFSGRWWDDSYHG</sequence>
<dbReference type="InterPro" id="IPR044153">
    <property type="entry name" value="PIN_Pae0151-like"/>
</dbReference>
<organism evidence="4 5">
    <name type="scientific">Thermococcus chitonophagus</name>
    <dbReference type="NCBI Taxonomy" id="54262"/>
    <lineage>
        <taxon>Archaea</taxon>
        <taxon>Methanobacteriati</taxon>
        <taxon>Methanobacteriota</taxon>
        <taxon>Thermococci</taxon>
        <taxon>Thermococcales</taxon>
        <taxon>Thermococcaceae</taxon>
        <taxon>Thermococcus</taxon>
    </lineage>
</organism>
<dbReference type="AlphaFoldDB" id="A0A160VU59"/>
<protein>
    <submittedName>
        <fullName evidence="3">Nucleotide-binding protein</fullName>
    </submittedName>
    <submittedName>
        <fullName evidence="4">Predicted nucleic acid-binding protein, containing PIN domain</fullName>
    </submittedName>
</protein>
<dbReference type="EMBL" id="CP015193">
    <property type="protein sequence ID" value="ASJ16868.1"/>
    <property type="molecule type" value="Genomic_DNA"/>
</dbReference>
<dbReference type="STRING" id="54262.CHITON_1570"/>
<dbReference type="PANTHER" id="PTHR35901:SF1">
    <property type="entry name" value="EXONUCLEASE VAPC9"/>
    <property type="match status" value="1"/>
</dbReference>
<evidence type="ECO:0000313" key="5">
    <source>
        <dbReference type="Proteomes" id="UP000093069"/>
    </source>
</evidence>
<dbReference type="RefSeq" id="WP_068578308.1">
    <property type="nucleotide sequence ID" value="NZ_CP015193.1"/>
</dbReference>
<dbReference type="InterPro" id="IPR029060">
    <property type="entry name" value="PIN-like_dom_sf"/>
</dbReference>
<gene>
    <name evidence="3" type="ORF">A3L04_07170</name>
    <name evidence="4" type="ORF">CHITON_1570</name>
</gene>
<evidence type="ECO:0000256" key="1">
    <source>
        <dbReference type="ARBA" id="ARBA00022842"/>
    </source>
</evidence>
<keyword evidence="6" id="KW-1185">Reference proteome</keyword>
<dbReference type="Proteomes" id="UP000093069">
    <property type="component" value="Chromosome I"/>
</dbReference>
<reference evidence="5" key="1">
    <citation type="submission" date="2016-01" db="EMBL/GenBank/DDBJ databases">
        <authorList>
            <person name="Vorgias C.E."/>
        </authorList>
    </citation>
    <scope>NUCLEOTIDE SEQUENCE [LARGE SCALE GENOMIC DNA]</scope>
</reference>
<dbReference type="PANTHER" id="PTHR35901">
    <property type="entry name" value="RIBONUCLEASE VAPC3"/>
    <property type="match status" value="1"/>
</dbReference>
<dbReference type="GeneID" id="33322346"/>
<evidence type="ECO:0000313" key="3">
    <source>
        <dbReference type="EMBL" id="ASJ16868.1"/>
    </source>
</evidence>
<evidence type="ECO:0000313" key="4">
    <source>
        <dbReference type="EMBL" id="CUX78349.1"/>
    </source>
</evidence>
<dbReference type="KEGG" id="tch:CHITON_1570"/>